<dbReference type="AlphaFoldDB" id="B9M6R8"/>
<dbReference type="OrthoDB" id="2111471at2"/>
<keyword evidence="1" id="KW-0732">Signal</keyword>
<protein>
    <submittedName>
        <fullName evidence="3">Lipoprotein, putative</fullName>
    </submittedName>
</protein>
<dbReference type="HOGENOM" id="CLU_879289_0_0_7"/>
<dbReference type="STRING" id="316067.Geob_1770"/>
<keyword evidence="4" id="KW-1185">Reference proteome</keyword>
<dbReference type="KEGG" id="geo:Geob_1770"/>
<evidence type="ECO:0000313" key="3">
    <source>
        <dbReference type="EMBL" id="ACM20128.1"/>
    </source>
</evidence>
<dbReference type="Proteomes" id="UP000007721">
    <property type="component" value="Chromosome"/>
</dbReference>
<gene>
    <name evidence="3" type="ordered locus">Geob_1770</name>
</gene>
<feature type="domain" description="DUF4382" evidence="2">
    <location>
        <begin position="36"/>
        <end position="193"/>
    </location>
</feature>
<keyword evidence="3" id="KW-0449">Lipoprotein</keyword>
<reference evidence="3 4" key="1">
    <citation type="submission" date="2009-01" db="EMBL/GenBank/DDBJ databases">
        <title>Complete sequence of Geobacter sp. FRC-32.</title>
        <authorList>
            <consortium name="US DOE Joint Genome Institute"/>
            <person name="Lucas S."/>
            <person name="Copeland A."/>
            <person name="Lapidus A."/>
            <person name="Glavina del Rio T."/>
            <person name="Dalin E."/>
            <person name="Tice H."/>
            <person name="Bruce D."/>
            <person name="Goodwin L."/>
            <person name="Pitluck S."/>
            <person name="Saunders E."/>
            <person name="Brettin T."/>
            <person name="Detter J.C."/>
            <person name="Han C."/>
            <person name="Larimer F."/>
            <person name="Land M."/>
            <person name="Hauser L."/>
            <person name="Kyrpides N."/>
            <person name="Ovchinnikova G."/>
            <person name="Kostka J."/>
            <person name="Richardson P."/>
        </authorList>
    </citation>
    <scope>NUCLEOTIDE SEQUENCE [LARGE SCALE GENOMIC DNA]</scope>
    <source>
        <strain evidence="4">DSM 22248 / JCM 15807 / FRC-32</strain>
    </source>
</reference>
<organism evidence="3 4">
    <name type="scientific">Geotalea daltonii (strain DSM 22248 / JCM 15807 / FRC-32)</name>
    <name type="common">Geobacter daltonii</name>
    <dbReference type="NCBI Taxonomy" id="316067"/>
    <lineage>
        <taxon>Bacteria</taxon>
        <taxon>Pseudomonadati</taxon>
        <taxon>Thermodesulfobacteriota</taxon>
        <taxon>Desulfuromonadia</taxon>
        <taxon>Geobacterales</taxon>
        <taxon>Geobacteraceae</taxon>
        <taxon>Geotalea</taxon>
    </lineage>
</organism>
<evidence type="ECO:0000313" key="4">
    <source>
        <dbReference type="Proteomes" id="UP000007721"/>
    </source>
</evidence>
<dbReference type="InterPro" id="IPR025491">
    <property type="entry name" value="DUF4382"/>
</dbReference>
<dbReference type="eggNOG" id="ENOG502ZA96">
    <property type="taxonomic scope" value="Bacteria"/>
</dbReference>
<name>B9M6R8_GEODF</name>
<evidence type="ECO:0000256" key="1">
    <source>
        <dbReference type="SAM" id="SignalP"/>
    </source>
</evidence>
<feature type="signal peptide" evidence="1">
    <location>
        <begin position="1"/>
        <end position="20"/>
    </location>
</feature>
<dbReference type="RefSeq" id="WP_012646857.1">
    <property type="nucleotide sequence ID" value="NC_011979.1"/>
</dbReference>
<dbReference type="EMBL" id="CP001390">
    <property type="protein sequence ID" value="ACM20128.1"/>
    <property type="molecule type" value="Genomic_DNA"/>
</dbReference>
<evidence type="ECO:0000259" key="2">
    <source>
        <dbReference type="Pfam" id="PF14321"/>
    </source>
</evidence>
<proteinExistence type="predicted"/>
<accession>B9M6R8</accession>
<dbReference type="Pfam" id="PF14321">
    <property type="entry name" value="DUF4382"/>
    <property type="match status" value="1"/>
</dbReference>
<sequence>MLKKVRSLWGLTLAVLLALAVSQLPGCGGGGSSTPTGTLKVGLTDAQSDAFANVFITIKEVRVVPAGLENAKDDDARLPVVAAFTTPRKIDILTLRFVQEALGEVVLPAGKYNQIRLVLAPNEGQNAANYVVLKTGQTIPLDTPSGQQSGLKIIGKVDVKAGVINAIVIDFDPNTAIVITGSNQSNQKYVLKPTGIRIVQSGDVYNSFGSLTGYVSTLGNWSTATVSVVPQASSTAIAAGSIFANATSGGPRVPFSSFVPSGTYRVHVDASGFLPYSSSLQTVTTGNPTAVDIIQLLK</sequence>
<feature type="chain" id="PRO_5002889048" evidence="1">
    <location>
        <begin position="21"/>
        <end position="298"/>
    </location>
</feature>